<dbReference type="InterPro" id="IPR050490">
    <property type="entry name" value="Bact_solute-bd_prot1"/>
</dbReference>
<dbReference type="Pfam" id="PF01547">
    <property type="entry name" value="SBP_bac_1"/>
    <property type="match status" value="1"/>
</dbReference>
<dbReference type="PANTHER" id="PTHR43649">
    <property type="entry name" value="ARABINOSE-BINDING PROTEIN-RELATED"/>
    <property type="match status" value="1"/>
</dbReference>
<dbReference type="Gene3D" id="3.40.190.10">
    <property type="entry name" value="Periplasmic binding protein-like II"/>
    <property type="match status" value="2"/>
</dbReference>
<dbReference type="PANTHER" id="PTHR43649:SF12">
    <property type="entry name" value="DIACETYLCHITOBIOSE BINDING PROTEIN DASA"/>
    <property type="match status" value="1"/>
</dbReference>
<comment type="caution">
    <text evidence="2">The sequence shown here is derived from an EMBL/GenBank/DDBJ whole genome shotgun (WGS) entry which is preliminary data.</text>
</comment>
<feature type="region of interest" description="Disordered" evidence="1">
    <location>
        <begin position="420"/>
        <end position="439"/>
    </location>
</feature>
<protein>
    <submittedName>
        <fullName evidence="2">Extracellular solute-binding protein</fullName>
    </submittedName>
</protein>
<dbReference type="RefSeq" id="WP_275470993.1">
    <property type="nucleotide sequence ID" value="NZ_JAPDSH010000002.1"/>
</dbReference>
<sequence length="439" mass="48931">MKVVKKSLLVGMTVTALLGLTACGGSKSKESKDGGVKIRLLTRMAGTSPQVKIYKDVIEQFEKDYPDAEVIDESQGDEGSYNNKLKTSRASGDLPNIFRVQGVANLGEYIDNNLVMNMDETLKADKEWADGFTEGALNYYQVPGYDGTYAIPMESGLIGMYYNEKLFKEAGISEFPETWSQFTDAIKKLNAKGIVPMSMGAKAAYKAGHLHNSIFYHWLGTEAAKDLGTGKLKWTDPDVVKTIEYVKELADLKAWDKNAAGIDDNVALTSFLDGETAMILTGPWDGDGFMDKEKTEYTDSIKLAKFPYFEEKPEFKNNDMQVVSPYMVNGKLEGKDKDYTIELLKRLTSKDVAKRYAEEANFIVPRTDMEIDKDKVSPLFLRNLELSGTSDHLAVDVFDYDKVQSMQDRTRNSLVGVLTGNSPEQAAKEIQAERDKNAK</sequence>
<proteinExistence type="predicted"/>
<organism evidence="2 3">
    <name type="scientific">Vagococcus proximus</name>
    <dbReference type="NCBI Taxonomy" id="2991417"/>
    <lineage>
        <taxon>Bacteria</taxon>
        <taxon>Bacillati</taxon>
        <taxon>Bacillota</taxon>
        <taxon>Bacilli</taxon>
        <taxon>Lactobacillales</taxon>
        <taxon>Enterococcaceae</taxon>
        <taxon>Vagococcus</taxon>
    </lineage>
</organism>
<gene>
    <name evidence="2" type="ORF">OL233_03520</name>
</gene>
<dbReference type="PROSITE" id="PS51257">
    <property type="entry name" value="PROKAR_LIPOPROTEIN"/>
    <property type="match status" value="1"/>
</dbReference>
<dbReference type="Proteomes" id="UP001147148">
    <property type="component" value="Unassembled WGS sequence"/>
</dbReference>
<evidence type="ECO:0000256" key="1">
    <source>
        <dbReference type="SAM" id="MobiDB-lite"/>
    </source>
</evidence>
<dbReference type="SUPFAM" id="SSF53850">
    <property type="entry name" value="Periplasmic binding protein-like II"/>
    <property type="match status" value="1"/>
</dbReference>
<accession>A0ABT5X043</accession>
<evidence type="ECO:0000313" key="3">
    <source>
        <dbReference type="Proteomes" id="UP001147148"/>
    </source>
</evidence>
<feature type="compositionally biased region" description="Basic and acidic residues" evidence="1">
    <location>
        <begin position="426"/>
        <end position="439"/>
    </location>
</feature>
<reference evidence="2" key="1">
    <citation type="submission" date="2022-10" db="EMBL/GenBank/DDBJ databases">
        <title>Vagococcus sp. isolated from poultry meat.</title>
        <authorList>
            <person name="Johansson P."/>
            <person name="Bjorkroth J."/>
        </authorList>
    </citation>
    <scope>NUCLEOTIDE SEQUENCE</scope>
    <source>
        <strain evidence="2">PNs007</strain>
    </source>
</reference>
<keyword evidence="3" id="KW-1185">Reference proteome</keyword>
<dbReference type="EMBL" id="JAPDSH010000002">
    <property type="protein sequence ID" value="MDF0479349.1"/>
    <property type="molecule type" value="Genomic_DNA"/>
</dbReference>
<evidence type="ECO:0000313" key="2">
    <source>
        <dbReference type="EMBL" id="MDF0479349.1"/>
    </source>
</evidence>
<dbReference type="InterPro" id="IPR006059">
    <property type="entry name" value="SBP"/>
</dbReference>
<name>A0ABT5X043_9ENTE</name>